<evidence type="ECO:0000313" key="4">
    <source>
        <dbReference type="WBParaSite" id="PgR066_g007_t02"/>
    </source>
</evidence>
<dbReference type="InterPro" id="IPR049342">
    <property type="entry name" value="TRAF1-6_MATH_dom"/>
</dbReference>
<dbReference type="AlphaFoldDB" id="A0A915BWE9"/>
<feature type="region of interest" description="Disordered" evidence="1">
    <location>
        <begin position="21"/>
        <end position="61"/>
    </location>
</feature>
<dbReference type="WBParaSite" id="PgR066_g007_t02">
    <property type="protein sequence ID" value="PgR066_g007_t02"/>
    <property type="gene ID" value="PgR066_g007"/>
</dbReference>
<organism evidence="3 4">
    <name type="scientific">Parascaris univalens</name>
    <name type="common">Nematode worm</name>
    <dbReference type="NCBI Taxonomy" id="6257"/>
    <lineage>
        <taxon>Eukaryota</taxon>
        <taxon>Metazoa</taxon>
        <taxon>Ecdysozoa</taxon>
        <taxon>Nematoda</taxon>
        <taxon>Chromadorea</taxon>
        <taxon>Rhabditida</taxon>
        <taxon>Spirurina</taxon>
        <taxon>Ascaridomorpha</taxon>
        <taxon>Ascaridoidea</taxon>
        <taxon>Ascarididae</taxon>
        <taxon>Parascaris</taxon>
    </lineage>
</organism>
<protein>
    <submittedName>
        <fullName evidence="4">MATH domain-containing protein</fullName>
    </submittedName>
</protein>
<name>A0A915BWE9_PARUN</name>
<evidence type="ECO:0000259" key="2">
    <source>
        <dbReference type="PROSITE" id="PS50144"/>
    </source>
</evidence>
<dbReference type="Pfam" id="PF21355">
    <property type="entry name" value="TRAF-mep_MATH"/>
    <property type="match status" value="1"/>
</dbReference>
<proteinExistence type="predicted"/>
<dbReference type="SUPFAM" id="SSF49599">
    <property type="entry name" value="TRAF domain-like"/>
    <property type="match status" value="1"/>
</dbReference>
<keyword evidence="3" id="KW-1185">Reference proteome</keyword>
<evidence type="ECO:0000313" key="3">
    <source>
        <dbReference type="Proteomes" id="UP000887569"/>
    </source>
</evidence>
<dbReference type="Gene3D" id="2.60.210.10">
    <property type="entry name" value="Apoptosis, Tumor Necrosis Factor Receptor Associated Protein 2, Chain A"/>
    <property type="match status" value="1"/>
</dbReference>
<dbReference type="PANTHER" id="PTHR10131">
    <property type="entry name" value="TNF RECEPTOR ASSOCIATED FACTOR"/>
    <property type="match status" value="1"/>
</dbReference>
<dbReference type="PANTHER" id="PTHR10131:SF151">
    <property type="entry name" value="TNF RECEPTOR ASSOCIATED FACTOR (TRAF) HOMOLOG"/>
    <property type="match status" value="1"/>
</dbReference>
<dbReference type="InterPro" id="IPR008974">
    <property type="entry name" value="TRAF-like"/>
</dbReference>
<sequence>FVKTLSASSICPEPVTRSLTPVGNPEYGNADIHSADRRPHSACSDKSAISVQPKGKTSKTNDVTVEEEAIGITECPFAEFGCDVKLPLNEIKKHIKEDSMPHLLKMCDSVSNMAVHSGVLTSACVDASRKADDVIDRVGEIETLFSSQYLWRLSNYANIYANARRGQPAIVHSAVFSSHRHGYKLALAFAPYGDSDAIGESNSIFLTIIRGEYDAILPWPFICPITFTMINQKNGGDVSRILTPRVTNANMIFLARPNSERNPAFGLKSFVELRMMEEREVFVRNDICFIRVHIDLTPIQKYI</sequence>
<feature type="domain" description="MATH" evidence="2">
    <location>
        <begin position="146"/>
        <end position="294"/>
    </location>
</feature>
<dbReference type="PROSITE" id="PS50144">
    <property type="entry name" value="MATH"/>
    <property type="match status" value="1"/>
</dbReference>
<dbReference type="Proteomes" id="UP000887569">
    <property type="component" value="Unplaced"/>
</dbReference>
<evidence type="ECO:0000256" key="1">
    <source>
        <dbReference type="SAM" id="MobiDB-lite"/>
    </source>
</evidence>
<accession>A0A915BWE9</accession>
<reference evidence="4" key="1">
    <citation type="submission" date="2022-11" db="UniProtKB">
        <authorList>
            <consortium name="WormBaseParasite"/>
        </authorList>
    </citation>
    <scope>IDENTIFICATION</scope>
</reference>
<dbReference type="InterPro" id="IPR002083">
    <property type="entry name" value="MATH/TRAF_dom"/>
</dbReference>